<feature type="non-terminal residue" evidence="2">
    <location>
        <position position="161"/>
    </location>
</feature>
<feature type="compositionally biased region" description="Basic residues" evidence="1">
    <location>
        <begin position="1"/>
        <end position="11"/>
    </location>
</feature>
<sequence>KGGRRRVRGTGHRPAPNRGGARPQPPRPVRAERLGREPHRANGFRGRNRRAGVRAGTPLRFGGFAQGHQQRAPPLHCRAQRPAGAPGAGGKCRAARRPQPDSARRRQAPHQRGLQRAGPRRGNRRQGIARQNRPAAQVCPRLLHHLWRPVREPAPGHRPLE</sequence>
<name>A0A699V122_TANCI</name>
<comment type="caution">
    <text evidence="2">The sequence shown here is derived from an EMBL/GenBank/DDBJ whole genome shotgun (WGS) entry which is preliminary data.</text>
</comment>
<organism evidence="2">
    <name type="scientific">Tanacetum cinerariifolium</name>
    <name type="common">Dalmatian daisy</name>
    <name type="synonym">Chrysanthemum cinerariifolium</name>
    <dbReference type="NCBI Taxonomy" id="118510"/>
    <lineage>
        <taxon>Eukaryota</taxon>
        <taxon>Viridiplantae</taxon>
        <taxon>Streptophyta</taxon>
        <taxon>Embryophyta</taxon>
        <taxon>Tracheophyta</taxon>
        <taxon>Spermatophyta</taxon>
        <taxon>Magnoliopsida</taxon>
        <taxon>eudicotyledons</taxon>
        <taxon>Gunneridae</taxon>
        <taxon>Pentapetalae</taxon>
        <taxon>asterids</taxon>
        <taxon>campanulids</taxon>
        <taxon>Asterales</taxon>
        <taxon>Asteraceae</taxon>
        <taxon>Asteroideae</taxon>
        <taxon>Anthemideae</taxon>
        <taxon>Anthemidinae</taxon>
        <taxon>Tanacetum</taxon>
    </lineage>
</organism>
<feature type="non-terminal residue" evidence="2">
    <location>
        <position position="1"/>
    </location>
</feature>
<evidence type="ECO:0000313" key="2">
    <source>
        <dbReference type="EMBL" id="GFD27468.1"/>
    </source>
</evidence>
<proteinExistence type="predicted"/>
<evidence type="ECO:0000256" key="1">
    <source>
        <dbReference type="SAM" id="MobiDB-lite"/>
    </source>
</evidence>
<dbReference type="AlphaFoldDB" id="A0A699V122"/>
<feature type="region of interest" description="Disordered" evidence="1">
    <location>
        <begin position="1"/>
        <end position="139"/>
    </location>
</feature>
<protein>
    <submittedName>
        <fullName evidence="2">Uncharacterized protein</fullName>
    </submittedName>
</protein>
<gene>
    <name evidence="2" type="ORF">Tci_899437</name>
</gene>
<reference evidence="2" key="1">
    <citation type="journal article" date="2019" name="Sci. Rep.">
        <title>Draft genome of Tanacetum cinerariifolium, the natural source of mosquito coil.</title>
        <authorList>
            <person name="Yamashiro T."/>
            <person name="Shiraishi A."/>
            <person name="Satake H."/>
            <person name="Nakayama K."/>
        </authorList>
    </citation>
    <scope>NUCLEOTIDE SEQUENCE</scope>
</reference>
<dbReference type="EMBL" id="BKCJ011377274">
    <property type="protein sequence ID" value="GFD27468.1"/>
    <property type="molecule type" value="Genomic_DNA"/>
</dbReference>
<accession>A0A699V122</accession>
<feature type="compositionally biased region" description="Basic and acidic residues" evidence="1">
    <location>
        <begin position="29"/>
        <end position="40"/>
    </location>
</feature>